<accession>A0ABP0LX69</accession>
<feature type="coiled-coil region" evidence="1">
    <location>
        <begin position="61"/>
        <end position="133"/>
    </location>
</feature>
<keyword evidence="3" id="KW-1185">Reference proteome</keyword>
<organism evidence="2 3">
    <name type="scientific">Durusdinium trenchii</name>
    <dbReference type="NCBI Taxonomy" id="1381693"/>
    <lineage>
        <taxon>Eukaryota</taxon>
        <taxon>Sar</taxon>
        <taxon>Alveolata</taxon>
        <taxon>Dinophyceae</taxon>
        <taxon>Suessiales</taxon>
        <taxon>Symbiodiniaceae</taxon>
        <taxon>Durusdinium</taxon>
    </lineage>
</organism>
<dbReference type="Proteomes" id="UP001642484">
    <property type="component" value="Unassembled WGS sequence"/>
</dbReference>
<dbReference type="EMBL" id="CAXAMN010014603">
    <property type="protein sequence ID" value="CAK9043814.1"/>
    <property type="molecule type" value="Genomic_DNA"/>
</dbReference>
<reference evidence="2 3" key="1">
    <citation type="submission" date="2024-02" db="EMBL/GenBank/DDBJ databases">
        <authorList>
            <person name="Chen Y."/>
            <person name="Shah S."/>
            <person name="Dougan E. K."/>
            <person name="Thang M."/>
            <person name="Chan C."/>
        </authorList>
    </citation>
    <scope>NUCLEOTIDE SEQUENCE [LARGE SCALE GENOMIC DNA]</scope>
</reference>
<sequence>MKALAAIAWGVCASVVHKAYRPKFNVVCSMQLAHAILPLCLACVGAGSTGEFVPQVVSEAVREAKEASESASDAVDKAERSVGHIKLLKESLPQLSSKADDAEKRAKKALKTAEDAQKKAEELLKTVEDQSYQAASKSARREVERLETDATGYYQSYLSDLKLARVQEDIPQVEAIKKSKQPYTDAEEQVDATVESYNSLAISLANEVVMYADKAKKLADTAAQDQATGSAVLAAKHMLQAHKLMHMAKEKKVRALKVRALAERLNSNVLPAYRQAVKVAGVHAAFGQSQHLRKN</sequence>
<comment type="caution">
    <text evidence="2">The sequence shown here is derived from an EMBL/GenBank/DDBJ whole genome shotgun (WGS) entry which is preliminary data.</text>
</comment>
<evidence type="ECO:0000313" key="2">
    <source>
        <dbReference type="EMBL" id="CAK9043814.1"/>
    </source>
</evidence>
<protein>
    <submittedName>
        <fullName evidence="2">Uncharacterized protein</fullName>
    </submittedName>
</protein>
<proteinExistence type="predicted"/>
<evidence type="ECO:0000256" key="1">
    <source>
        <dbReference type="SAM" id="Coils"/>
    </source>
</evidence>
<gene>
    <name evidence="2" type="ORF">CCMP2556_LOCUS23150</name>
</gene>
<evidence type="ECO:0000313" key="3">
    <source>
        <dbReference type="Proteomes" id="UP001642484"/>
    </source>
</evidence>
<keyword evidence="1" id="KW-0175">Coiled coil</keyword>
<name>A0ABP0LX69_9DINO</name>